<comment type="caution">
    <text evidence="1">The sequence shown here is derived from an EMBL/GenBank/DDBJ whole genome shotgun (WGS) entry which is preliminary data.</text>
</comment>
<protein>
    <submittedName>
        <fullName evidence="1">Uncharacterized protein</fullName>
    </submittedName>
</protein>
<dbReference type="Proteomes" id="UP000192505">
    <property type="component" value="Unassembled WGS sequence"/>
</dbReference>
<reference evidence="1 2" key="1">
    <citation type="submission" date="2017-01" db="EMBL/GenBank/DDBJ databases">
        <title>Novel large sulfur bacteria in the metagenomes of groundwater-fed chemosynthetic microbial mats in the Lake Huron basin.</title>
        <authorList>
            <person name="Sharrar A.M."/>
            <person name="Flood B.E."/>
            <person name="Bailey J.V."/>
            <person name="Jones D.S."/>
            <person name="Biddanda B."/>
            <person name="Ruberg S.A."/>
            <person name="Marcus D.N."/>
            <person name="Dick G.J."/>
        </authorList>
    </citation>
    <scope>NUCLEOTIDE SEQUENCE [LARGE SCALE GENOMIC DNA]</scope>
    <source>
        <strain evidence="1">A7</strain>
    </source>
</reference>
<proteinExistence type="predicted"/>
<sequence>MIFMGNAAVKTNPEEGAGYITIGHMYSKLYRNSVDLRTEAKRNEAEISSTEKIKMYAKMVLSDTSTNRSFLKKDFDFCQKWADDL</sequence>
<evidence type="ECO:0000313" key="2">
    <source>
        <dbReference type="Proteomes" id="UP000192505"/>
    </source>
</evidence>
<gene>
    <name evidence="1" type="ORF">BWK72_12220</name>
</gene>
<evidence type="ECO:0000313" key="1">
    <source>
        <dbReference type="EMBL" id="OQW87673.1"/>
    </source>
</evidence>
<dbReference type="AlphaFoldDB" id="A0A1W9KTA2"/>
<organism evidence="1 2">
    <name type="scientific">Rhodoferax ferrireducens</name>
    <dbReference type="NCBI Taxonomy" id="192843"/>
    <lineage>
        <taxon>Bacteria</taxon>
        <taxon>Pseudomonadati</taxon>
        <taxon>Pseudomonadota</taxon>
        <taxon>Betaproteobacteria</taxon>
        <taxon>Burkholderiales</taxon>
        <taxon>Comamonadaceae</taxon>
        <taxon>Rhodoferax</taxon>
    </lineage>
</organism>
<name>A0A1W9KTA2_9BURK</name>
<dbReference type="EMBL" id="MTEI01000007">
    <property type="protein sequence ID" value="OQW87673.1"/>
    <property type="molecule type" value="Genomic_DNA"/>
</dbReference>
<accession>A0A1W9KTA2</accession>